<accession>A0A6A6AWD1</accession>
<feature type="region of interest" description="Disordered" evidence="1">
    <location>
        <begin position="228"/>
        <end position="253"/>
    </location>
</feature>
<evidence type="ECO:0000259" key="2">
    <source>
        <dbReference type="Pfam" id="PF10419"/>
    </source>
</evidence>
<evidence type="ECO:0000313" key="3">
    <source>
        <dbReference type="EMBL" id="KAF2134831.1"/>
    </source>
</evidence>
<dbReference type="Gene3D" id="2.60.40.4370">
    <property type="match status" value="1"/>
</dbReference>
<evidence type="ECO:0000313" key="4">
    <source>
        <dbReference type="Proteomes" id="UP000799771"/>
    </source>
</evidence>
<proteinExistence type="predicted"/>
<dbReference type="OrthoDB" id="1877767at2759"/>
<evidence type="ECO:0000256" key="1">
    <source>
        <dbReference type="SAM" id="MobiDB-lite"/>
    </source>
</evidence>
<reference evidence="3" key="1">
    <citation type="journal article" date="2020" name="Stud. Mycol.">
        <title>101 Dothideomycetes genomes: a test case for predicting lifestyles and emergence of pathogens.</title>
        <authorList>
            <person name="Haridas S."/>
            <person name="Albert R."/>
            <person name="Binder M."/>
            <person name="Bloem J."/>
            <person name="Labutti K."/>
            <person name="Salamov A."/>
            <person name="Andreopoulos B."/>
            <person name="Baker S."/>
            <person name="Barry K."/>
            <person name="Bills G."/>
            <person name="Bluhm B."/>
            <person name="Cannon C."/>
            <person name="Castanera R."/>
            <person name="Culley D."/>
            <person name="Daum C."/>
            <person name="Ezra D."/>
            <person name="Gonzalez J."/>
            <person name="Henrissat B."/>
            <person name="Kuo A."/>
            <person name="Liang C."/>
            <person name="Lipzen A."/>
            <person name="Lutzoni F."/>
            <person name="Magnuson J."/>
            <person name="Mondo S."/>
            <person name="Nolan M."/>
            <person name="Ohm R."/>
            <person name="Pangilinan J."/>
            <person name="Park H.-J."/>
            <person name="Ramirez L."/>
            <person name="Alfaro M."/>
            <person name="Sun H."/>
            <person name="Tritt A."/>
            <person name="Yoshinaga Y."/>
            <person name="Zwiers L.-H."/>
            <person name="Turgeon B."/>
            <person name="Goodwin S."/>
            <person name="Spatafora J."/>
            <person name="Crous P."/>
            <person name="Grigoriev I."/>
        </authorList>
    </citation>
    <scope>NUCLEOTIDE SEQUENCE</scope>
    <source>
        <strain evidence="3">CBS 119687</strain>
    </source>
</reference>
<dbReference type="AlphaFoldDB" id="A0A6A6AWD1"/>
<dbReference type="RefSeq" id="XP_033529218.1">
    <property type="nucleotide sequence ID" value="XM_033662956.1"/>
</dbReference>
<gene>
    <name evidence="3" type="ORF">P153DRAFT_278487</name>
</gene>
<dbReference type="GeneID" id="54403388"/>
<dbReference type="InterPro" id="IPR019481">
    <property type="entry name" value="TFIIIC_triple_barrel"/>
</dbReference>
<name>A0A6A6AWD1_9PLEO</name>
<dbReference type="Pfam" id="PF10419">
    <property type="entry name" value="TFIIIC_sub6"/>
    <property type="match status" value="1"/>
</dbReference>
<protein>
    <recommendedName>
        <fullName evidence="2">Transcription factor TFIIIC triple barrel domain-containing protein</fullName>
    </recommendedName>
</protein>
<dbReference type="EMBL" id="ML977497">
    <property type="protein sequence ID" value="KAF2134831.1"/>
    <property type="molecule type" value="Genomic_DNA"/>
</dbReference>
<feature type="domain" description="Transcription factor TFIIIC triple barrel" evidence="2">
    <location>
        <begin position="16"/>
        <end position="151"/>
    </location>
</feature>
<sequence length="253" mass="26780">MSTTDSDDWEYEYSTDETETFYIPIDLSNVPKAQVPFNLDRRPGHPTILKSRLRALNATRGQPINQSLDASDTATTTLGEVQVVGLHTANPLVMYNGQLLSCRWTATVGTDMFFVKPEGDAEGVEPALRSLPAVDLLALGSAKLVAKVARLQPRDELFDDAADSRPEPGVDAEMEGTAPSTSAPSVQPPPASFLARLNQAKIKRGETALLAITQASDGSLHLVVSSADAEVPTGDETSTSTPAAGDVVMGGTT</sequence>
<feature type="compositionally biased region" description="Basic and acidic residues" evidence="1">
    <location>
        <begin position="157"/>
        <end position="168"/>
    </location>
</feature>
<organism evidence="3 4">
    <name type="scientific">Dothidotthia symphoricarpi CBS 119687</name>
    <dbReference type="NCBI Taxonomy" id="1392245"/>
    <lineage>
        <taxon>Eukaryota</taxon>
        <taxon>Fungi</taxon>
        <taxon>Dikarya</taxon>
        <taxon>Ascomycota</taxon>
        <taxon>Pezizomycotina</taxon>
        <taxon>Dothideomycetes</taxon>
        <taxon>Pleosporomycetidae</taxon>
        <taxon>Pleosporales</taxon>
        <taxon>Dothidotthiaceae</taxon>
        <taxon>Dothidotthia</taxon>
    </lineage>
</organism>
<feature type="region of interest" description="Disordered" evidence="1">
    <location>
        <begin position="157"/>
        <end position="191"/>
    </location>
</feature>
<dbReference type="Proteomes" id="UP000799771">
    <property type="component" value="Unassembled WGS sequence"/>
</dbReference>
<keyword evidence="4" id="KW-1185">Reference proteome</keyword>